<name>A0A8H6RIG8_9PEZI</name>
<keyword evidence="3" id="KW-1185">Reference proteome</keyword>
<evidence type="ECO:0000313" key="2">
    <source>
        <dbReference type="EMBL" id="KAF7191432.1"/>
    </source>
</evidence>
<comment type="caution">
    <text evidence="2">The sequence shown here is derived from an EMBL/GenBank/DDBJ whole genome shotgun (WGS) entry which is preliminary data.</text>
</comment>
<gene>
    <name evidence="2" type="ORF">HII31_07455</name>
</gene>
<feature type="compositionally biased region" description="Basic and acidic residues" evidence="1">
    <location>
        <begin position="369"/>
        <end position="386"/>
    </location>
</feature>
<evidence type="ECO:0000313" key="3">
    <source>
        <dbReference type="Proteomes" id="UP000660729"/>
    </source>
</evidence>
<dbReference type="OrthoDB" id="3634462at2759"/>
<proteinExistence type="predicted"/>
<evidence type="ECO:0000256" key="1">
    <source>
        <dbReference type="SAM" id="MobiDB-lite"/>
    </source>
</evidence>
<accession>A0A8H6RIG8</accession>
<feature type="region of interest" description="Disordered" evidence="1">
    <location>
        <begin position="43"/>
        <end position="65"/>
    </location>
</feature>
<dbReference type="EMBL" id="JABCIY010000158">
    <property type="protein sequence ID" value="KAF7191432.1"/>
    <property type="molecule type" value="Genomic_DNA"/>
</dbReference>
<reference evidence="2" key="1">
    <citation type="submission" date="2020-04" db="EMBL/GenBank/DDBJ databases">
        <title>Draft genome resource of the tomato pathogen Pseudocercospora fuligena.</title>
        <authorList>
            <person name="Zaccaron A."/>
        </authorList>
    </citation>
    <scope>NUCLEOTIDE SEQUENCE</scope>
    <source>
        <strain evidence="2">PF001</strain>
    </source>
</reference>
<organism evidence="2 3">
    <name type="scientific">Pseudocercospora fuligena</name>
    <dbReference type="NCBI Taxonomy" id="685502"/>
    <lineage>
        <taxon>Eukaryota</taxon>
        <taxon>Fungi</taxon>
        <taxon>Dikarya</taxon>
        <taxon>Ascomycota</taxon>
        <taxon>Pezizomycotina</taxon>
        <taxon>Dothideomycetes</taxon>
        <taxon>Dothideomycetidae</taxon>
        <taxon>Mycosphaerellales</taxon>
        <taxon>Mycosphaerellaceae</taxon>
        <taxon>Pseudocercospora</taxon>
    </lineage>
</organism>
<sequence length="397" mass="44555">MNDTLPNDESQHAHQATPGPAILTNGLRNHASIQTGSLNDVLHSLTPSYPSPTKRKGAQTFRDSSVPSTSDLDNWTLACNIQRELTSMKENLARLQATINVSHAKSSVDMNTIHEIAGSIKALEQFRMSIVNTIPVHARPTTESAAKAQKLFDVAELLEKILLNLDFANMIRVQQANSIFRNAFEQSARLQQITGQRSTTEGPTFSPLANPFFISRGCLVRFQHTSRRASQPLADDEVLISAKFSSVNPFESQELPMVGSMLQKVLVCQPPLTRMTIRTSCCHDPFQHQPTTTTRQNPIKEIPELYVKTGITLGHILERTQKLQEAHRSCPNADLGQHRDDGSIDVQVYFEAIRKLSPEDPILLERRRAKEEYERSRKETAYREEEMSAYIEAKQTG</sequence>
<protein>
    <submittedName>
        <fullName evidence="2">Uncharacterized protein</fullName>
    </submittedName>
</protein>
<feature type="region of interest" description="Disordered" evidence="1">
    <location>
        <begin position="369"/>
        <end position="397"/>
    </location>
</feature>
<dbReference type="Proteomes" id="UP000660729">
    <property type="component" value="Unassembled WGS sequence"/>
</dbReference>
<dbReference type="AlphaFoldDB" id="A0A8H6RIG8"/>
<feature type="region of interest" description="Disordered" evidence="1">
    <location>
        <begin position="1"/>
        <end position="23"/>
    </location>
</feature>